<sequence>LEAKGIGKRTITSSVKFDLLEDVSLELAIMVDDKKQIRDHNILSLGSLEKILYEWGGVQVRYKGIRVYPYGDDDWLDINKERGLRKATPQDELFAFAQTLKGVDPRRSLLNMLSMKSYVGNVEIGKDAIGFEPKLNREGFVSSPAFDKLKEFVRFAIDWSTILRDYYIREENLKKALIAKERYEEIIGEKVEQSRVIESALAHLETEAKILSEILPPPKRKEFELVFESATDVIRKQHSANQTELTHLRLVASTSTLLLIFSHEVKSLLGDLE</sequence>
<dbReference type="EMBL" id="BARU01025548">
    <property type="protein sequence ID" value="GAH67728.1"/>
    <property type="molecule type" value="Genomic_DNA"/>
</dbReference>
<accession>X1JD84</accession>
<reference evidence="1" key="1">
    <citation type="journal article" date="2014" name="Front. Microbiol.">
        <title>High frequency of phylogenetically diverse reductive dehalogenase-homologous genes in deep subseafloor sedimentary metagenomes.</title>
        <authorList>
            <person name="Kawai M."/>
            <person name="Futagami T."/>
            <person name="Toyoda A."/>
            <person name="Takaki Y."/>
            <person name="Nishi S."/>
            <person name="Hori S."/>
            <person name="Arai W."/>
            <person name="Tsubouchi T."/>
            <person name="Morono Y."/>
            <person name="Uchiyama I."/>
            <person name="Ito T."/>
            <person name="Fujiyama A."/>
            <person name="Inagaki F."/>
            <person name="Takami H."/>
        </authorList>
    </citation>
    <scope>NUCLEOTIDE SEQUENCE</scope>
    <source>
        <strain evidence="1">Expedition CK06-06</strain>
    </source>
</reference>
<proteinExistence type="predicted"/>
<protein>
    <submittedName>
        <fullName evidence="1">Uncharacterized protein</fullName>
    </submittedName>
</protein>
<feature type="non-terminal residue" evidence="1">
    <location>
        <position position="1"/>
    </location>
</feature>
<comment type="caution">
    <text evidence="1">The sequence shown here is derived from an EMBL/GenBank/DDBJ whole genome shotgun (WGS) entry which is preliminary data.</text>
</comment>
<feature type="non-terminal residue" evidence="1">
    <location>
        <position position="273"/>
    </location>
</feature>
<gene>
    <name evidence="1" type="ORF">S03H2_41147</name>
</gene>
<evidence type="ECO:0000313" key="1">
    <source>
        <dbReference type="EMBL" id="GAH67728.1"/>
    </source>
</evidence>
<dbReference type="AlphaFoldDB" id="X1JD84"/>
<organism evidence="1">
    <name type="scientific">marine sediment metagenome</name>
    <dbReference type="NCBI Taxonomy" id="412755"/>
    <lineage>
        <taxon>unclassified sequences</taxon>
        <taxon>metagenomes</taxon>
        <taxon>ecological metagenomes</taxon>
    </lineage>
</organism>
<name>X1JD84_9ZZZZ</name>